<comment type="caution">
    <text evidence="10">The sequence shown here is derived from an EMBL/GenBank/DDBJ whole genome shotgun (WGS) entry which is preliminary data.</text>
</comment>
<feature type="transmembrane region" description="Helical" evidence="8">
    <location>
        <begin position="52"/>
        <end position="82"/>
    </location>
</feature>
<protein>
    <recommendedName>
        <fullName evidence="8">Phosphate transport system permease protein PstA</fullName>
    </recommendedName>
</protein>
<feature type="transmembrane region" description="Helical" evidence="8">
    <location>
        <begin position="94"/>
        <end position="117"/>
    </location>
</feature>
<organism evidence="10 11">
    <name type="scientific">Thermosipho affectus</name>
    <dbReference type="NCBI Taxonomy" id="660294"/>
    <lineage>
        <taxon>Bacteria</taxon>
        <taxon>Thermotogati</taxon>
        <taxon>Thermotogota</taxon>
        <taxon>Thermotogae</taxon>
        <taxon>Thermotogales</taxon>
        <taxon>Fervidobacteriaceae</taxon>
        <taxon>Thermosipho</taxon>
    </lineage>
</organism>
<keyword evidence="7 8" id="KW-0472">Membrane</keyword>
<evidence type="ECO:0000256" key="2">
    <source>
        <dbReference type="ARBA" id="ARBA00007069"/>
    </source>
</evidence>
<evidence type="ECO:0000256" key="5">
    <source>
        <dbReference type="ARBA" id="ARBA00022692"/>
    </source>
</evidence>
<gene>
    <name evidence="10" type="ORF">XJ44_00685</name>
</gene>
<dbReference type="RefSeq" id="WP_075665166.1">
    <property type="nucleotide sequence ID" value="NZ_LBFC01000003.1"/>
</dbReference>
<dbReference type="NCBIfam" id="TIGR00974">
    <property type="entry name" value="3a0107s02c"/>
    <property type="match status" value="1"/>
</dbReference>
<evidence type="ECO:0000256" key="8">
    <source>
        <dbReference type="RuleBase" id="RU363043"/>
    </source>
</evidence>
<sequence length="270" mass="29423">MDRFMNYFLKVLTYFVVFLILALIMSVIFDGIRYFSLDFFTKYPSDGMKKGGIFPAILGSFYIVTVSAAFSIPLGIFTGVFLEEYKNSILSRIVDWAVTSLSGLPSIVFGLFGYAMFSIALGFGTSVLSASLTLSLMTLPVISSSVKEALSSLPNELKESAYALGAKQNEVIFKVLIPAARTRIVTASLIGFGRTLGETAPILITGAVFYATSLPKNIFSPVMTLPTHIYYLIAAYGKSSIWMASASAALLLIFVLILYFLAFKIGGIKR</sequence>
<dbReference type="SUPFAM" id="SSF161098">
    <property type="entry name" value="MetI-like"/>
    <property type="match status" value="1"/>
</dbReference>
<dbReference type="CDD" id="cd06261">
    <property type="entry name" value="TM_PBP2"/>
    <property type="match status" value="1"/>
</dbReference>
<dbReference type="Gene3D" id="1.10.3720.10">
    <property type="entry name" value="MetI-like"/>
    <property type="match status" value="1"/>
</dbReference>
<dbReference type="InterPro" id="IPR005672">
    <property type="entry name" value="Phosphate_PstA"/>
</dbReference>
<keyword evidence="3" id="KW-0813">Transport</keyword>
<dbReference type="InterPro" id="IPR035906">
    <property type="entry name" value="MetI-like_sf"/>
</dbReference>
<keyword evidence="11" id="KW-1185">Reference proteome</keyword>
<reference evidence="10 11" key="1">
    <citation type="submission" date="2015-06" db="EMBL/GenBank/DDBJ databases">
        <title>Genome sequencing of Thermotogales isolates from hydrothermal vents.</title>
        <authorList>
            <person name="Haverkamp T.H."/>
            <person name="Kublanov I.V."/>
            <person name="Nesbo C.L."/>
        </authorList>
    </citation>
    <scope>NUCLEOTIDE SEQUENCE [LARGE SCALE GENOMIC DNA]</scope>
    <source>
        <strain evidence="11">ik275mar</strain>
    </source>
</reference>
<keyword evidence="4 8" id="KW-1003">Cell membrane</keyword>
<comment type="caution">
    <text evidence="8">Lacks conserved residue(s) required for the propagation of feature annotation.</text>
</comment>
<dbReference type="Pfam" id="PF00528">
    <property type="entry name" value="BPD_transp_1"/>
    <property type="match status" value="1"/>
</dbReference>
<evidence type="ECO:0000313" key="10">
    <source>
        <dbReference type="EMBL" id="ONN27925.1"/>
    </source>
</evidence>
<keyword evidence="5 8" id="KW-0812">Transmembrane</keyword>
<dbReference type="PANTHER" id="PTHR43470">
    <property type="entry name" value="PHOSPHATE TRANSPORT SYSTEM PERMEASE PROTEIN PSTA-RELATED"/>
    <property type="match status" value="1"/>
</dbReference>
<evidence type="ECO:0000259" key="9">
    <source>
        <dbReference type="PROSITE" id="PS50928"/>
    </source>
</evidence>
<proteinExistence type="inferred from homology"/>
<feature type="transmembrane region" description="Helical" evidence="8">
    <location>
        <begin position="123"/>
        <end position="142"/>
    </location>
</feature>
<comment type="subcellular location">
    <subcellularLocation>
        <location evidence="1 8">Cell membrane</location>
        <topology evidence="1 8">Multi-pass membrane protein</topology>
    </subcellularLocation>
</comment>
<dbReference type="EMBL" id="LBFC01000003">
    <property type="protein sequence ID" value="ONN27925.1"/>
    <property type="molecule type" value="Genomic_DNA"/>
</dbReference>
<name>A0ABX3IKJ1_9BACT</name>
<evidence type="ECO:0000256" key="6">
    <source>
        <dbReference type="ARBA" id="ARBA00022989"/>
    </source>
</evidence>
<dbReference type="Proteomes" id="UP000242616">
    <property type="component" value="Unassembled WGS sequence"/>
</dbReference>
<dbReference type="PROSITE" id="PS50928">
    <property type="entry name" value="ABC_TM1"/>
    <property type="match status" value="1"/>
</dbReference>
<dbReference type="PANTHER" id="PTHR43470:SF3">
    <property type="entry name" value="PHOSPHATE TRANSPORT SYSTEM PERMEASE PROTEIN PSTA-RELATED"/>
    <property type="match status" value="1"/>
</dbReference>
<comment type="similarity">
    <text evidence="2 8">Belongs to the binding-protein-dependent transport system permease family. CysTW subfamily.</text>
</comment>
<evidence type="ECO:0000313" key="11">
    <source>
        <dbReference type="Proteomes" id="UP000242616"/>
    </source>
</evidence>
<feature type="transmembrane region" description="Helical" evidence="8">
    <location>
        <begin position="12"/>
        <end position="32"/>
    </location>
</feature>
<evidence type="ECO:0000256" key="3">
    <source>
        <dbReference type="ARBA" id="ARBA00022448"/>
    </source>
</evidence>
<feature type="domain" description="ABC transmembrane type-1" evidence="9">
    <location>
        <begin position="57"/>
        <end position="262"/>
    </location>
</feature>
<keyword evidence="6 8" id="KW-1133">Transmembrane helix</keyword>
<evidence type="ECO:0000256" key="1">
    <source>
        <dbReference type="ARBA" id="ARBA00004651"/>
    </source>
</evidence>
<feature type="transmembrane region" description="Helical" evidence="8">
    <location>
        <begin position="242"/>
        <end position="262"/>
    </location>
</feature>
<dbReference type="InterPro" id="IPR000515">
    <property type="entry name" value="MetI-like"/>
</dbReference>
<evidence type="ECO:0000256" key="4">
    <source>
        <dbReference type="ARBA" id="ARBA00022475"/>
    </source>
</evidence>
<evidence type="ECO:0000256" key="7">
    <source>
        <dbReference type="ARBA" id="ARBA00023136"/>
    </source>
</evidence>
<accession>A0ABX3IKJ1</accession>